<evidence type="ECO:0000313" key="3">
    <source>
        <dbReference type="EMBL" id="CAE0421210.1"/>
    </source>
</evidence>
<dbReference type="InterPro" id="IPR005123">
    <property type="entry name" value="Oxoglu/Fe-dep_dioxygenase_dom"/>
</dbReference>
<sequence>MNYQLYPWLKDLESPEAQTALDVARKTYLETGTVTLPRFVTADALQTMVQQARAAEDAAFTTDETHTAYLADPDYNRFDKRSVYNHSMRTQVASIAFDELPKDSPLASLYRDPILLQLASRIVTGHANSLHLSADPLGCCSINVFRPNYHHSFHFDESVFSTTLMLQEASDPSTGLFQCTPPLRPDKKDLALPDVAAAIQAYDQETPIPEPFAEGPSLATKEPPRLRTLDFQAGTLSFFSGSCSLHRVTRVKGTQSRLVAVLTYGTQPGFCNSAAVQKLFWGRSVQPNCETTKLFGME</sequence>
<dbReference type="Gene3D" id="2.60.120.620">
    <property type="entry name" value="q2cbj1_9rhob like domain"/>
    <property type="match status" value="1"/>
</dbReference>
<accession>A0A7S3LEQ0</accession>
<reference evidence="3" key="1">
    <citation type="submission" date="2021-01" db="EMBL/GenBank/DDBJ databases">
        <authorList>
            <person name="Corre E."/>
            <person name="Pelletier E."/>
            <person name="Niang G."/>
            <person name="Scheremetjew M."/>
            <person name="Finn R."/>
            <person name="Kale V."/>
            <person name="Holt S."/>
            <person name="Cochrane G."/>
            <person name="Meng A."/>
            <person name="Brown T."/>
            <person name="Cohen L."/>
        </authorList>
    </citation>
    <scope>NUCLEOTIDE SEQUENCE</scope>
    <source>
        <strain evidence="3">CCMP127</strain>
    </source>
</reference>
<dbReference type="PROSITE" id="PS51471">
    <property type="entry name" value="FE2OG_OXY"/>
    <property type="match status" value="1"/>
</dbReference>
<keyword evidence="1" id="KW-0560">Oxidoreductase</keyword>
<keyword evidence="1" id="KW-0479">Metal-binding</keyword>
<proteinExistence type="inferred from homology"/>
<comment type="similarity">
    <text evidence="1">Belongs to the iron/ascorbate-dependent oxidoreductase family.</text>
</comment>
<dbReference type="SUPFAM" id="SSF51197">
    <property type="entry name" value="Clavaminate synthase-like"/>
    <property type="match status" value="1"/>
</dbReference>
<feature type="domain" description="Fe2OG dioxygenase" evidence="2">
    <location>
        <begin position="135"/>
        <end position="268"/>
    </location>
</feature>
<dbReference type="GO" id="GO:0016491">
    <property type="term" value="F:oxidoreductase activity"/>
    <property type="evidence" value="ECO:0007669"/>
    <property type="project" value="UniProtKB-KW"/>
</dbReference>
<dbReference type="GO" id="GO:0046872">
    <property type="term" value="F:metal ion binding"/>
    <property type="evidence" value="ECO:0007669"/>
    <property type="project" value="UniProtKB-KW"/>
</dbReference>
<gene>
    <name evidence="3" type="ORF">ACOF00016_LOCUS17858</name>
</gene>
<evidence type="ECO:0000259" key="2">
    <source>
        <dbReference type="PROSITE" id="PS51471"/>
    </source>
</evidence>
<keyword evidence="1" id="KW-0408">Iron</keyword>
<organism evidence="3">
    <name type="scientific">Amphora coffeiformis</name>
    <dbReference type="NCBI Taxonomy" id="265554"/>
    <lineage>
        <taxon>Eukaryota</taxon>
        <taxon>Sar</taxon>
        <taxon>Stramenopiles</taxon>
        <taxon>Ochrophyta</taxon>
        <taxon>Bacillariophyta</taxon>
        <taxon>Bacillariophyceae</taxon>
        <taxon>Bacillariophycidae</taxon>
        <taxon>Thalassiophysales</taxon>
        <taxon>Catenulaceae</taxon>
        <taxon>Amphora</taxon>
    </lineage>
</organism>
<dbReference type="EMBL" id="HBIM01024111">
    <property type="protein sequence ID" value="CAE0421210.1"/>
    <property type="molecule type" value="Transcribed_RNA"/>
</dbReference>
<protein>
    <recommendedName>
        <fullName evidence="2">Fe2OG dioxygenase domain-containing protein</fullName>
    </recommendedName>
</protein>
<name>A0A7S3LEQ0_9STRA</name>
<evidence type="ECO:0000256" key="1">
    <source>
        <dbReference type="RuleBase" id="RU003682"/>
    </source>
</evidence>
<dbReference type="AlphaFoldDB" id="A0A7S3LEQ0"/>